<keyword evidence="2" id="KW-1185">Reference proteome</keyword>
<dbReference type="EMBL" id="JAIZAY010000016">
    <property type="protein sequence ID" value="KAJ8026404.1"/>
    <property type="molecule type" value="Genomic_DNA"/>
</dbReference>
<proteinExistence type="predicted"/>
<reference evidence="1" key="1">
    <citation type="submission" date="2021-10" db="EMBL/GenBank/DDBJ databases">
        <title>Tropical sea cucumber genome reveals ecological adaptation and Cuvierian tubules defense mechanism.</title>
        <authorList>
            <person name="Chen T."/>
        </authorList>
    </citation>
    <scope>NUCLEOTIDE SEQUENCE</scope>
    <source>
        <strain evidence="1">Nanhai2018</strain>
        <tissue evidence="1">Muscle</tissue>
    </source>
</reference>
<accession>A0A9Q1BI62</accession>
<protein>
    <submittedName>
        <fullName evidence="1">Uncharacterized protein</fullName>
    </submittedName>
</protein>
<name>A0A9Q1BI62_HOLLE</name>
<evidence type="ECO:0000313" key="2">
    <source>
        <dbReference type="Proteomes" id="UP001152320"/>
    </source>
</evidence>
<evidence type="ECO:0000313" key="1">
    <source>
        <dbReference type="EMBL" id="KAJ8026404.1"/>
    </source>
</evidence>
<organism evidence="1 2">
    <name type="scientific">Holothuria leucospilota</name>
    <name type="common">Black long sea cucumber</name>
    <name type="synonym">Mertensiothuria leucospilota</name>
    <dbReference type="NCBI Taxonomy" id="206669"/>
    <lineage>
        <taxon>Eukaryota</taxon>
        <taxon>Metazoa</taxon>
        <taxon>Echinodermata</taxon>
        <taxon>Eleutherozoa</taxon>
        <taxon>Echinozoa</taxon>
        <taxon>Holothuroidea</taxon>
        <taxon>Aspidochirotacea</taxon>
        <taxon>Aspidochirotida</taxon>
        <taxon>Holothuriidae</taxon>
        <taxon>Holothuria</taxon>
    </lineage>
</organism>
<dbReference type="OrthoDB" id="775972at2759"/>
<dbReference type="Proteomes" id="UP001152320">
    <property type="component" value="Chromosome 16"/>
</dbReference>
<sequence length="102" mass="11676">MVMCSYIRPVRSIMMKDLRLFCRFQKQQKLSGPYLALLAYRATPLGSVYSTPELHFGRRWKTNVPTAPSQLTLATLSDQSRLKLMKKRIVIITSLGMIKDIG</sequence>
<gene>
    <name evidence="1" type="ORF">HOLleu_31208</name>
</gene>
<comment type="caution">
    <text evidence="1">The sequence shown here is derived from an EMBL/GenBank/DDBJ whole genome shotgun (WGS) entry which is preliminary data.</text>
</comment>
<dbReference type="AlphaFoldDB" id="A0A9Q1BI62"/>